<feature type="compositionally biased region" description="Pro residues" evidence="1">
    <location>
        <begin position="148"/>
        <end position="164"/>
    </location>
</feature>
<dbReference type="Proteomes" id="UP000232323">
    <property type="component" value="Unassembled WGS sequence"/>
</dbReference>
<evidence type="ECO:0000313" key="3">
    <source>
        <dbReference type="Proteomes" id="UP000232323"/>
    </source>
</evidence>
<evidence type="ECO:0000313" key="2">
    <source>
        <dbReference type="EMBL" id="GAX80487.1"/>
    </source>
</evidence>
<dbReference type="OrthoDB" id="6732227at2759"/>
<name>A0A250XBN0_9CHLO</name>
<feature type="compositionally biased region" description="Polar residues" evidence="1">
    <location>
        <begin position="134"/>
        <end position="145"/>
    </location>
</feature>
<dbReference type="AlphaFoldDB" id="A0A250XBN0"/>
<feature type="compositionally biased region" description="Low complexity" evidence="1">
    <location>
        <begin position="124"/>
        <end position="133"/>
    </location>
</feature>
<reference evidence="2 3" key="1">
    <citation type="submission" date="2017-08" db="EMBL/GenBank/DDBJ databases">
        <title>Acidophilic green algal genome provides insights into adaptation to an acidic environment.</title>
        <authorList>
            <person name="Hirooka S."/>
            <person name="Hirose Y."/>
            <person name="Kanesaki Y."/>
            <person name="Higuchi S."/>
            <person name="Fujiwara T."/>
            <person name="Onuma R."/>
            <person name="Era A."/>
            <person name="Ohbayashi R."/>
            <person name="Uzuka A."/>
            <person name="Nozaki H."/>
            <person name="Yoshikawa H."/>
            <person name="Miyagishima S.Y."/>
        </authorList>
    </citation>
    <scope>NUCLEOTIDE SEQUENCE [LARGE SCALE GENOMIC DNA]</scope>
    <source>
        <strain evidence="2 3">NIES-2499</strain>
    </source>
</reference>
<feature type="region of interest" description="Disordered" evidence="1">
    <location>
        <begin position="124"/>
        <end position="173"/>
    </location>
</feature>
<gene>
    <name evidence="2" type="ORF">CEUSTIGMA_g7925.t1</name>
</gene>
<dbReference type="EMBL" id="BEGY01000053">
    <property type="protein sequence ID" value="GAX80487.1"/>
    <property type="molecule type" value="Genomic_DNA"/>
</dbReference>
<feature type="region of interest" description="Disordered" evidence="1">
    <location>
        <begin position="280"/>
        <end position="350"/>
    </location>
</feature>
<sequence>MHAYAQLMQKPWNPSSTAATMVLSPHGGDQKRMSMILAEETVPCTPSCSSSPHMTVLADSTSSDMHGAPVMNDEHRNMRKWRVTHLTPLDINGLEGGWQAEQEAVHGNVLLVMPLPAVHGSLHQQWQAQVNQQVSSTPQTHSTAKSFPPHPPPLPPPPPPPPPLDESGYSLAHSSQHQLHQVPCALHSSTDDGWVYETPPRPYRTSSQRFGAKGDQSYSAGGAAVPISHLAAVPISHLAAVPISHLAAVPISHLAAAPISHLAAVPISHLAAVPISHLAAATSRRSSSGTEAPLNQKSRRVGVKARGHPSTPIHTSGQNSCRSPGLASTSTPSQMKLGIPQQQQQQQQQALPPLHLLVAMSAANGRYLHYNVRDPVTEKMVLVPSNLVLLQPLQPVPLRTSPSPTPTAAVLQVEHQGGAAQLSIVPDQGCEMPSHTGPALGA</sequence>
<feature type="compositionally biased region" description="Polar residues" evidence="1">
    <location>
        <begin position="312"/>
        <end position="334"/>
    </location>
</feature>
<accession>A0A250XBN0</accession>
<feature type="compositionally biased region" description="Basic residues" evidence="1">
    <location>
        <begin position="297"/>
        <end position="307"/>
    </location>
</feature>
<protein>
    <submittedName>
        <fullName evidence="2">Uncharacterized protein</fullName>
    </submittedName>
</protein>
<feature type="compositionally biased region" description="Low complexity" evidence="1">
    <location>
        <begin position="280"/>
        <end position="292"/>
    </location>
</feature>
<proteinExistence type="predicted"/>
<organism evidence="2 3">
    <name type="scientific">Chlamydomonas eustigma</name>
    <dbReference type="NCBI Taxonomy" id="1157962"/>
    <lineage>
        <taxon>Eukaryota</taxon>
        <taxon>Viridiplantae</taxon>
        <taxon>Chlorophyta</taxon>
        <taxon>core chlorophytes</taxon>
        <taxon>Chlorophyceae</taxon>
        <taxon>CS clade</taxon>
        <taxon>Chlamydomonadales</taxon>
        <taxon>Chlamydomonadaceae</taxon>
        <taxon>Chlamydomonas</taxon>
    </lineage>
</organism>
<comment type="caution">
    <text evidence="2">The sequence shown here is derived from an EMBL/GenBank/DDBJ whole genome shotgun (WGS) entry which is preliminary data.</text>
</comment>
<keyword evidence="3" id="KW-1185">Reference proteome</keyword>
<feature type="region of interest" description="Disordered" evidence="1">
    <location>
        <begin position="197"/>
        <end position="219"/>
    </location>
</feature>
<evidence type="ECO:0000256" key="1">
    <source>
        <dbReference type="SAM" id="MobiDB-lite"/>
    </source>
</evidence>